<keyword evidence="2" id="KW-0238">DNA-binding</keyword>
<dbReference type="PANTHER" id="PTHR38445:SF10">
    <property type="entry name" value="GNTR-FAMILY TRANSCRIPTIONAL REGULATOR"/>
    <property type="match status" value="1"/>
</dbReference>
<dbReference type="GO" id="GO:0003677">
    <property type="term" value="F:DNA binding"/>
    <property type="evidence" value="ECO:0007669"/>
    <property type="project" value="UniProtKB-KW"/>
</dbReference>
<evidence type="ECO:0000259" key="4">
    <source>
        <dbReference type="PROSITE" id="PS50949"/>
    </source>
</evidence>
<dbReference type="AlphaFoldDB" id="A0A2V3VXC0"/>
<dbReference type="InterPro" id="IPR000524">
    <property type="entry name" value="Tscrpt_reg_HTH_GntR"/>
</dbReference>
<evidence type="ECO:0000256" key="2">
    <source>
        <dbReference type="ARBA" id="ARBA00023125"/>
    </source>
</evidence>
<reference evidence="5 6" key="1">
    <citation type="submission" date="2018-05" db="EMBL/GenBank/DDBJ databases">
        <title>Genomic Encyclopedia of Type Strains, Phase IV (KMG-IV): sequencing the most valuable type-strain genomes for metagenomic binning, comparative biology and taxonomic classification.</title>
        <authorList>
            <person name="Goeker M."/>
        </authorList>
    </citation>
    <scope>NUCLEOTIDE SEQUENCE [LARGE SCALE GENOMIC DNA]</scope>
    <source>
        <strain evidence="5 6">DSM 28556</strain>
    </source>
</reference>
<accession>A0A2V3VXC0</accession>
<dbReference type="Proteomes" id="UP000247978">
    <property type="component" value="Unassembled WGS sequence"/>
</dbReference>
<gene>
    <name evidence="5" type="ORF">DFR56_11084</name>
</gene>
<feature type="domain" description="HTH gntR-type" evidence="4">
    <location>
        <begin position="9"/>
        <end position="77"/>
    </location>
</feature>
<dbReference type="OrthoDB" id="162505at2"/>
<proteinExistence type="predicted"/>
<dbReference type="RefSeq" id="WP_110396043.1">
    <property type="nucleotide sequence ID" value="NZ_JADIJL010000026.1"/>
</dbReference>
<evidence type="ECO:0000256" key="3">
    <source>
        <dbReference type="ARBA" id="ARBA00023163"/>
    </source>
</evidence>
<evidence type="ECO:0000313" key="6">
    <source>
        <dbReference type="Proteomes" id="UP000247978"/>
    </source>
</evidence>
<name>A0A2V3VXC0_9BACI</name>
<dbReference type="SUPFAM" id="SSF46785">
    <property type="entry name" value="Winged helix' DNA-binding domain"/>
    <property type="match status" value="1"/>
</dbReference>
<keyword evidence="3" id="KW-0804">Transcription</keyword>
<organism evidence="5 6">
    <name type="scientific">Pseudogracilibacillus auburnensis</name>
    <dbReference type="NCBI Taxonomy" id="1494959"/>
    <lineage>
        <taxon>Bacteria</taxon>
        <taxon>Bacillati</taxon>
        <taxon>Bacillota</taxon>
        <taxon>Bacilli</taxon>
        <taxon>Bacillales</taxon>
        <taxon>Bacillaceae</taxon>
        <taxon>Pseudogracilibacillus</taxon>
    </lineage>
</organism>
<comment type="caution">
    <text evidence="5">The sequence shown here is derived from an EMBL/GenBank/DDBJ whole genome shotgun (WGS) entry which is preliminary data.</text>
</comment>
<keyword evidence="1" id="KW-0805">Transcription regulation</keyword>
<sequence>MILDHRSTTPIYMQIATWLETEILKEHFKQDEKIYSQYQLAEMFQINPATAAKGLTLLGQEKVLYDKRGLGKFVSPDAKKIIKNKRKNDVLVKSIEKIVMEANHLEINESELLQIVQQVYREKGGEGK</sequence>
<evidence type="ECO:0000256" key="1">
    <source>
        <dbReference type="ARBA" id="ARBA00023015"/>
    </source>
</evidence>
<dbReference type="Gene3D" id="1.10.10.10">
    <property type="entry name" value="Winged helix-like DNA-binding domain superfamily/Winged helix DNA-binding domain"/>
    <property type="match status" value="1"/>
</dbReference>
<dbReference type="GO" id="GO:0003700">
    <property type="term" value="F:DNA-binding transcription factor activity"/>
    <property type="evidence" value="ECO:0007669"/>
    <property type="project" value="InterPro"/>
</dbReference>
<dbReference type="InterPro" id="IPR036390">
    <property type="entry name" value="WH_DNA-bd_sf"/>
</dbReference>
<dbReference type="PANTHER" id="PTHR38445">
    <property type="entry name" value="HTH-TYPE TRANSCRIPTIONAL REPRESSOR YTRA"/>
    <property type="match status" value="1"/>
</dbReference>
<dbReference type="PROSITE" id="PS50949">
    <property type="entry name" value="HTH_GNTR"/>
    <property type="match status" value="1"/>
</dbReference>
<dbReference type="InterPro" id="IPR036388">
    <property type="entry name" value="WH-like_DNA-bd_sf"/>
</dbReference>
<protein>
    <submittedName>
        <fullName evidence="5">GntR family transcriptional regulator</fullName>
    </submittedName>
</protein>
<evidence type="ECO:0000313" key="5">
    <source>
        <dbReference type="EMBL" id="PXW85584.1"/>
    </source>
</evidence>
<dbReference type="EMBL" id="QJJQ01000010">
    <property type="protein sequence ID" value="PXW85584.1"/>
    <property type="molecule type" value="Genomic_DNA"/>
</dbReference>
<keyword evidence="6" id="KW-1185">Reference proteome</keyword>